<organism evidence="4 5">
    <name type="scientific">Octopus sinensis</name>
    <name type="common">East Asian common octopus</name>
    <dbReference type="NCBI Taxonomy" id="2607531"/>
    <lineage>
        <taxon>Eukaryota</taxon>
        <taxon>Metazoa</taxon>
        <taxon>Spiralia</taxon>
        <taxon>Lophotrochozoa</taxon>
        <taxon>Mollusca</taxon>
        <taxon>Cephalopoda</taxon>
        <taxon>Coleoidea</taxon>
        <taxon>Octopodiformes</taxon>
        <taxon>Octopoda</taxon>
        <taxon>Incirrata</taxon>
        <taxon>Octopodidae</taxon>
        <taxon>Octopus</taxon>
    </lineage>
</organism>
<dbReference type="InterPro" id="IPR036282">
    <property type="entry name" value="Glutathione-S-Trfase_C_sf"/>
</dbReference>
<dbReference type="Gene3D" id="3.40.30.10">
    <property type="entry name" value="Glutaredoxin"/>
    <property type="match status" value="1"/>
</dbReference>
<sequence length="207" mass="24004">MPTYKLTYFNGKGRAELTRLLFTAADVEFTDHRIDYYTDWPEIKPHTPNNQLPVLEIDDKHQIPQSLSIARYIAREYGLAGNGNLNQAYADSIVETFDDLHVEFGKTLNEKDEKKKAELTLRFRKETLPRYLGNLEKALKRNNEGTGYFVGDSLTWADLQAFHILDITLGDDDEILKQYPKLEGLRQRIENLPRISIYLQTRPQSKV</sequence>
<dbReference type="GO" id="GO:0004364">
    <property type="term" value="F:glutathione transferase activity"/>
    <property type="evidence" value="ECO:0007669"/>
    <property type="project" value="TreeGrafter"/>
</dbReference>
<comment type="similarity">
    <text evidence="1">Belongs to the GST superfamily.</text>
</comment>
<evidence type="ECO:0000256" key="2">
    <source>
        <dbReference type="ARBA" id="ARBA00022613"/>
    </source>
</evidence>
<evidence type="ECO:0000256" key="3">
    <source>
        <dbReference type="ARBA" id="ARBA00049616"/>
    </source>
</evidence>
<comment type="function">
    <text evidence="3">S-crystallins are structural components of squids and octopi eye lens. Contains relatively little if any GST activity.</text>
</comment>
<dbReference type="FunFam" id="3.40.30.10:FF:000035">
    <property type="entry name" value="hematopoietic prostaglandin D synthase"/>
    <property type="match status" value="1"/>
</dbReference>
<dbReference type="InterPro" id="IPR036249">
    <property type="entry name" value="Thioredoxin-like_sf"/>
</dbReference>
<protein>
    <submittedName>
        <fullName evidence="5">S-crystallin SL11</fullName>
    </submittedName>
</protein>
<dbReference type="InterPro" id="IPR040079">
    <property type="entry name" value="Glutathione_S-Trfase"/>
</dbReference>
<dbReference type="CDD" id="cd03039">
    <property type="entry name" value="GST_N_Sigma_like"/>
    <property type="match status" value="1"/>
</dbReference>
<dbReference type="PROSITE" id="PS50404">
    <property type="entry name" value="GST_NTER"/>
    <property type="match status" value="1"/>
</dbReference>
<dbReference type="InterPro" id="IPR004046">
    <property type="entry name" value="GST_C"/>
</dbReference>
<dbReference type="RefSeq" id="XP_029637027.1">
    <property type="nucleotide sequence ID" value="XM_029781167.2"/>
</dbReference>
<keyword evidence="4" id="KW-1185">Reference proteome</keyword>
<dbReference type="Pfam" id="PF02798">
    <property type="entry name" value="GST_N"/>
    <property type="match status" value="1"/>
</dbReference>
<dbReference type="PANTHER" id="PTHR11571">
    <property type="entry name" value="GLUTATHIONE S-TRANSFERASE"/>
    <property type="match status" value="1"/>
</dbReference>
<dbReference type="Proteomes" id="UP000515154">
    <property type="component" value="Linkage group LG5"/>
</dbReference>
<dbReference type="KEGG" id="osn:115212309"/>
<dbReference type="InterPro" id="IPR050213">
    <property type="entry name" value="GST_superfamily"/>
</dbReference>
<evidence type="ECO:0000313" key="5">
    <source>
        <dbReference type="RefSeq" id="XP_029637027.1"/>
    </source>
</evidence>
<dbReference type="Pfam" id="PF14497">
    <property type="entry name" value="GST_C_3"/>
    <property type="match status" value="1"/>
</dbReference>
<dbReference type="SFLD" id="SFLDG01205">
    <property type="entry name" value="AMPS.1"/>
    <property type="match status" value="1"/>
</dbReference>
<dbReference type="CDD" id="cd03192">
    <property type="entry name" value="GST_C_Sigma_like"/>
    <property type="match status" value="1"/>
</dbReference>
<dbReference type="SUPFAM" id="SSF47616">
    <property type="entry name" value="GST C-terminal domain-like"/>
    <property type="match status" value="1"/>
</dbReference>
<dbReference type="GO" id="GO:0005212">
    <property type="term" value="F:structural constituent of eye lens"/>
    <property type="evidence" value="ECO:0007669"/>
    <property type="project" value="UniProtKB-KW"/>
</dbReference>
<dbReference type="SFLD" id="SFLDS00019">
    <property type="entry name" value="Glutathione_Transferase_(cytos"/>
    <property type="match status" value="1"/>
</dbReference>
<dbReference type="PANTHER" id="PTHR11571:SF150">
    <property type="entry name" value="GLUTATHIONE S-TRANSFERASE"/>
    <property type="match status" value="1"/>
</dbReference>
<dbReference type="FunFam" id="1.20.1050.10:FF:000030">
    <property type="entry name" value="Glutathione S-transferase S1"/>
    <property type="match status" value="1"/>
</dbReference>
<reference evidence="5" key="1">
    <citation type="submission" date="2025-08" db="UniProtKB">
        <authorList>
            <consortium name="RefSeq"/>
        </authorList>
    </citation>
    <scope>IDENTIFICATION</scope>
</reference>
<dbReference type="SFLD" id="SFLDG00363">
    <property type="entry name" value="AMPS_(cytGST):_Alpha-__Mu-__Pi"/>
    <property type="match status" value="1"/>
</dbReference>
<dbReference type="PROSITE" id="PS50405">
    <property type="entry name" value="GST_CTER"/>
    <property type="match status" value="1"/>
</dbReference>
<dbReference type="GO" id="GO:0006749">
    <property type="term" value="P:glutathione metabolic process"/>
    <property type="evidence" value="ECO:0007669"/>
    <property type="project" value="TreeGrafter"/>
</dbReference>
<dbReference type="SUPFAM" id="SSF52833">
    <property type="entry name" value="Thioredoxin-like"/>
    <property type="match status" value="1"/>
</dbReference>
<dbReference type="AlphaFoldDB" id="A0A6P7SF88"/>
<dbReference type="InterPro" id="IPR004045">
    <property type="entry name" value="Glutathione_S-Trfase_N"/>
</dbReference>
<dbReference type="Gene3D" id="1.20.1050.10">
    <property type="match status" value="1"/>
</dbReference>
<evidence type="ECO:0000256" key="1">
    <source>
        <dbReference type="ARBA" id="ARBA00007409"/>
    </source>
</evidence>
<proteinExistence type="inferred from homology"/>
<name>A0A6P7SF88_9MOLL</name>
<accession>A0A6P7SF88</accession>
<gene>
    <name evidence="5" type="primary">LOC115212309</name>
</gene>
<dbReference type="InterPro" id="IPR010987">
    <property type="entry name" value="Glutathione-S-Trfase_C-like"/>
</dbReference>
<evidence type="ECO:0000313" key="4">
    <source>
        <dbReference type="Proteomes" id="UP000515154"/>
    </source>
</evidence>
<keyword evidence="2" id="KW-0273">Eye lens protein</keyword>